<keyword evidence="7" id="KW-1185">Reference proteome</keyword>
<keyword evidence="3 4" id="KW-0620">Polyamine biosynthesis</keyword>
<evidence type="ECO:0000313" key="6">
    <source>
        <dbReference type="EMBL" id="KZZ89246.1"/>
    </source>
</evidence>
<dbReference type="Proteomes" id="UP000242877">
    <property type="component" value="Unassembled WGS sequence"/>
</dbReference>
<evidence type="ECO:0000313" key="7">
    <source>
        <dbReference type="Proteomes" id="UP000242877"/>
    </source>
</evidence>
<reference evidence="6 7" key="1">
    <citation type="journal article" date="2016" name="Genome Biol. Evol.">
        <title>Divergent and convergent evolution of fungal pathogenicity.</title>
        <authorList>
            <person name="Shang Y."/>
            <person name="Xiao G."/>
            <person name="Zheng P."/>
            <person name="Cen K."/>
            <person name="Zhan S."/>
            <person name="Wang C."/>
        </authorList>
    </citation>
    <scope>NUCLEOTIDE SEQUENCE [LARGE SCALE GENOMIC DNA]</scope>
    <source>
        <strain evidence="6 7">ARSEF 7405</strain>
    </source>
</reference>
<keyword evidence="2 4" id="KW-0808">Transferase</keyword>
<dbReference type="Gene3D" id="3.40.50.150">
    <property type="entry name" value="Vaccinia Virus protein VP39"/>
    <property type="match status" value="1"/>
</dbReference>
<proteinExistence type="inferred from homology"/>
<gene>
    <name evidence="6" type="ORF">AAP_04393</name>
</gene>
<dbReference type="NCBIfam" id="NF037959">
    <property type="entry name" value="MFS_SpdSyn"/>
    <property type="match status" value="1"/>
</dbReference>
<comment type="caution">
    <text evidence="6">The sequence shown here is derived from an EMBL/GenBank/DDBJ whole genome shotgun (WGS) entry which is preliminary data.</text>
</comment>
<dbReference type="PANTHER" id="PTHR43317">
    <property type="entry name" value="THERMOSPERMINE SYNTHASE ACAULIS5"/>
    <property type="match status" value="1"/>
</dbReference>
<comment type="similarity">
    <text evidence="1">Belongs to the spermidine/spermine synthase family.</text>
</comment>
<evidence type="ECO:0000259" key="5">
    <source>
        <dbReference type="PROSITE" id="PS51006"/>
    </source>
</evidence>
<dbReference type="Pfam" id="PF01564">
    <property type="entry name" value="Spermine_synth"/>
    <property type="match status" value="1"/>
</dbReference>
<organism evidence="6 7">
    <name type="scientific">Ascosphaera apis ARSEF 7405</name>
    <dbReference type="NCBI Taxonomy" id="392613"/>
    <lineage>
        <taxon>Eukaryota</taxon>
        <taxon>Fungi</taxon>
        <taxon>Dikarya</taxon>
        <taxon>Ascomycota</taxon>
        <taxon>Pezizomycotina</taxon>
        <taxon>Eurotiomycetes</taxon>
        <taxon>Eurotiomycetidae</taxon>
        <taxon>Onygenales</taxon>
        <taxon>Ascosphaeraceae</taxon>
        <taxon>Ascosphaera</taxon>
    </lineage>
</organism>
<dbReference type="EMBL" id="AZGZ01000021">
    <property type="protein sequence ID" value="KZZ89246.1"/>
    <property type="molecule type" value="Genomic_DNA"/>
</dbReference>
<dbReference type="PROSITE" id="PS51006">
    <property type="entry name" value="PABS_2"/>
    <property type="match status" value="1"/>
</dbReference>
<name>A0A167WTA3_9EURO</name>
<feature type="domain" description="PABS" evidence="5">
    <location>
        <begin position="1"/>
        <end position="182"/>
    </location>
</feature>
<dbReference type="GO" id="GO:0006596">
    <property type="term" value="P:polyamine biosynthetic process"/>
    <property type="evidence" value="ECO:0007669"/>
    <property type="project" value="UniProtKB-UniRule"/>
</dbReference>
<sequence length="261" mass="28958">MLEAVRLVQPENDVSLKSDGEKISLVIGLGIGTTPAALATHGIDTTVVEIDPEVVNLAKEHFHIPEKKLDIIVEDAEVFVNKALETNETKLYDYVVHDVFTGGVEPSALFTREFMQQLAQLLKEDGVIAINYAGDLKLPPAGLVVRTVLSVFPSCRIFREGEASEAQDSDLTNLMIFCKRSPSPVQFREATEEDYLGSVSRKSYLQPEFEIDAGFFAASNSGVEIVTEDNTEDLSMWHSQSAANHWKIMRTVLPADVWESW</sequence>
<dbReference type="InterPro" id="IPR030374">
    <property type="entry name" value="PABS"/>
</dbReference>
<evidence type="ECO:0000256" key="4">
    <source>
        <dbReference type="PROSITE-ProRule" id="PRU00354"/>
    </source>
</evidence>
<accession>A0A167WTA3</accession>
<dbReference type="CDD" id="cd02440">
    <property type="entry name" value="AdoMet_MTases"/>
    <property type="match status" value="1"/>
</dbReference>
<dbReference type="VEuPathDB" id="FungiDB:AAP_04393"/>
<protein>
    <submittedName>
        <fullName evidence="6">Spermine/spermidine synthase</fullName>
    </submittedName>
</protein>
<dbReference type="InterPro" id="IPR029063">
    <property type="entry name" value="SAM-dependent_MTases_sf"/>
</dbReference>
<evidence type="ECO:0000256" key="3">
    <source>
        <dbReference type="ARBA" id="ARBA00023115"/>
    </source>
</evidence>
<dbReference type="SUPFAM" id="SSF53335">
    <property type="entry name" value="S-adenosyl-L-methionine-dependent methyltransferases"/>
    <property type="match status" value="1"/>
</dbReference>
<evidence type="ECO:0000256" key="1">
    <source>
        <dbReference type="ARBA" id="ARBA00007867"/>
    </source>
</evidence>
<dbReference type="AlphaFoldDB" id="A0A167WTA3"/>
<feature type="active site" description="Proton acceptor" evidence="4">
    <location>
        <position position="98"/>
    </location>
</feature>
<dbReference type="OrthoDB" id="2016285at2759"/>
<dbReference type="GO" id="GO:0016740">
    <property type="term" value="F:transferase activity"/>
    <property type="evidence" value="ECO:0007669"/>
    <property type="project" value="UniProtKB-UniRule"/>
</dbReference>
<evidence type="ECO:0000256" key="2">
    <source>
        <dbReference type="ARBA" id="ARBA00022679"/>
    </source>
</evidence>
<dbReference type="PANTHER" id="PTHR43317:SF1">
    <property type="entry name" value="THERMOSPERMINE SYNTHASE ACAULIS5"/>
    <property type="match status" value="1"/>
</dbReference>